<dbReference type="EMBL" id="CP059319">
    <property type="protein sequence ID" value="QTH19739.1"/>
    <property type="molecule type" value="Genomic_DNA"/>
</dbReference>
<feature type="compositionally biased region" description="Basic residues" evidence="1">
    <location>
        <begin position="109"/>
        <end position="121"/>
    </location>
</feature>
<sequence>MRPVTNTHDGDLAADHVYFPDEAAARLKMGKATLMKHVANGDVRVILVGLGKKRKHVRFAESDLRAFEDSRRCQFTPVRARPSSNTSSRSKVLDFEDLRRKLRGEQPSARKRGSGRRSRKG</sequence>
<protein>
    <submittedName>
        <fullName evidence="3">Helix-turn-helix domain-containing protein</fullName>
    </submittedName>
</protein>
<reference evidence="3" key="2">
    <citation type="submission" date="2021-04" db="EMBL/GenBank/DDBJ databases">
        <title>Isolation and genomic analysis of the ibuprofen-degrading bacterium Sphingomonas strain MPO218.</title>
        <authorList>
            <person name="Aulestia M."/>
            <person name="Flores A."/>
            <person name="Mangas E.L."/>
            <person name="Perez-Pulido A.J."/>
            <person name="Santero E."/>
            <person name="Camacho E.M."/>
        </authorList>
    </citation>
    <scope>NUCLEOTIDE SEQUENCE</scope>
    <source>
        <strain evidence="3">MPO218</strain>
    </source>
</reference>
<evidence type="ECO:0000256" key="1">
    <source>
        <dbReference type="SAM" id="MobiDB-lite"/>
    </source>
</evidence>
<reference evidence="3" key="1">
    <citation type="submission" date="2020-07" db="EMBL/GenBank/DDBJ databases">
        <authorList>
            <person name="Camacho E."/>
        </authorList>
    </citation>
    <scope>NUCLEOTIDE SEQUENCE</scope>
    <source>
        <strain evidence="3">MPO218</strain>
    </source>
</reference>
<organism evidence="3 4">
    <name type="scientific">Rhizorhabdus wittichii</name>
    <dbReference type="NCBI Taxonomy" id="160791"/>
    <lineage>
        <taxon>Bacteria</taxon>
        <taxon>Pseudomonadati</taxon>
        <taxon>Pseudomonadota</taxon>
        <taxon>Alphaproteobacteria</taxon>
        <taxon>Sphingomonadales</taxon>
        <taxon>Sphingomonadaceae</taxon>
        <taxon>Rhizorhabdus</taxon>
    </lineage>
</organism>
<evidence type="ECO:0000313" key="3">
    <source>
        <dbReference type="EMBL" id="QTH19739.1"/>
    </source>
</evidence>
<evidence type="ECO:0000313" key="4">
    <source>
        <dbReference type="Proteomes" id="UP000664914"/>
    </source>
</evidence>
<gene>
    <name evidence="3" type="ORF">HRJ34_15325</name>
</gene>
<feature type="domain" description="Helix-turn-helix" evidence="2">
    <location>
        <begin position="20"/>
        <end position="70"/>
    </location>
</feature>
<dbReference type="Pfam" id="PF12728">
    <property type="entry name" value="HTH_17"/>
    <property type="match status" value="1"/>
</dbReference>
<feature type="region of interest" description="Disordered" evidence="1">
    <location>
        <begin position="78"/>
        <end position="121"/>
    </location>
</feature>
<evidence type="ECO:0000259" key="2">
    <source>
        <dbReference type="Pfam" id="PF12728"/>
    </source>
</evidence>
<dbReference type="InterPro" id="IPR041657">
    <property type="entry name" value="HTH_17"/>
</dbReference>
<dbReference type="RefSeq" id="WP_208631707.1">
    <property type="nucleotide sequence ID" value="NZ_CP059319.1"/>
</dbReference>
<proteinExistence type="predicted"/>
<dbReference type="AlphaFoldDB" id="A0A975HDH4"/>
<accession>A0A975HDH4</accession>
<dbReference type="Proteomes" id="UP000664914">
    <property type="component" value="Chromosome"/>
</dbReference>
<name>A0A975HDH4_9SPHN</name>